<comment type="caution">
    <text evidence="10">The sequence shown here is derived from an EMBL/GenBank/DDBJ whole genome shotgun (WGS) entry which is preliminary data.</text>
</comment>
<feature type="region of interest" description="Disordered" evidence="6">
    <location>
        <begin position="2463"/>
        <end position="2506"/>
    </location>
</feature>
<feature type="repeat" description="CSPG" evidence="5">
    <location>
        <begin position="458"/>
        <end position="557"/>
    </location>
</feature>
<feature type="compositionally biased region" description="Polar residues" evidence="6">
    <location>
        <begin position="2553"/>
        <end position="2569"/>
    </location>
</feature>
<evidence type="ECO:0000259" key="9">
    <source>
        <dbReference type="PROSITE" id="PS50025"/>
    </source>
</evidence>
<evidence type="ECO:0000256" key="5">
    <source>
        <dbReference type="PROSITE-ProRule" id="PRU01201"/>
    </source>
</evidence>
<feature type="transmembrane region" description="Helical" evidence="7">
    <location>
        <begin position="2436"/>
        <end position="2457"/>
    </location>
</feature>
<evidence type="ECO:0000256" key="2">
    <source>
        <dbReference type="ARBA" id="ARBA00022737"/>
    </source>
</evidence>
<feature type="repeat" description="CSPG" evidence="5">
    <location>
        <begin position="1430"/>
        <end position="1521"/>
    </location>
</feature>
<feature type="region of interest" description="Disordered" evidence="6">
    <location>
        <begin position="2295"/>
        <end position="2324"/>
    </location>
</feature>
<dbReference type="InterPro" id="IPR001791">
    <property type="entry name" value="Laminin_G"/>
</dbReference>
<keyword evidence="2" id="KW-0677">Repeat</keyword>
<feature type="domain" description="Laminin G" evidence="9">
    <location>
        <begin position="206"/>
        <end position="387"/>
    </location>
</feature>
<evidence type="ECO:0000256" key="8">
    <source>
        <dbReference type="SAM" id="SignalP"/>
    </source>
</evidence>
<accession>A0ABP1QEI8</accession>
<evidence type="ECO:0000256" key="4">
    <source>
        <dbReference type="PROSITE-ProRule" id="PRU00122"/>
    </source>
</evidence>
<feature type="signal peptide" evidence="8">
    <location>
        <begin position="1"/>
        <end position="24"/>
    </location>
</feature>
<dbReference type="PANTHER" id="PTHR45739">
    <property type="entry name" value="MATRIX PROTEIN, PUTATIVE-RELATED"/>
    <property type="match status" value="1"/>
</dbReference>
<feature type="repeat" description="CSPG" evidence="5">
    <location>
        <begin position="1560"/>
        <end position="1650"/>
    </location>
</feature>
<dbReference type="PROSITE" id="PS51854">
    <property type="entry name" value="CSPG"/>
    <property type="match status" value="8"/>
</dbReference>
<keyword evidence="7" id="KW-0812">Transmembrane</keyword>
<feature type="repeat" description="CSPG" evidence="5">
    <location>
        <begin position="948"/>
        <end position="1058"/>
    </location>
</feature>
<dbReference type="Proteomes" id="UP001642540">
    <property type="component" value="Unassembled WGS sequence"/>
</dbReference>
<feature type="chain" id="PRO_5045630849" description="Laminin G domain-containing protein" evidence="8">
    <location>
        <begin position="25"/>
        <end position="2762"/>
    </location>
</feature>
<feature type="repeat" description="CSPG" evidence="5">
    <location>
        <begin position="1316"/>
        <end position="1412"/>
    </location>
</feature>
<sequence length="2762" mass="301812">MGGLVGILGGLLLILLVTIRPVVGNTAGSTGQAVSFFGSSWVSMKLQEARSSSDIYFRLRTRRADSMLFLVAGRTDYCLLVLDAGRLKVHINLGAGETEVASEAPFVLNDMKWHSVNLTRRGSQLNIHVDNHLTKASLPGRFHELNIHFGIWLGGLGGFNEIFLGNLPSFRGCMSHITYNTEDVLLRAKTQPGQQIHGVSWNCSEEFEASSSDPFSLLYPNSYVISRVAISRQGTIIKMNIRPVYDDGLIFYVSGVSSRPDYLALEMRKGKVRFIAELGSGPLQVQSPKNISDRQWHSIGIQASPKSLSVMVDNQSWISEPAPRGGSRHLDVSDMVYLGVEESRRGKLRTLGLMDQSFRGCIEQLHIDDKAFGLPEADVSSNVTSGCNLLDERYCFGIGSKVTNDSSSISRCAAIIGAASNATGNGTSNVISTGTNSLEVITIPREMIRIVTQTDVGELEIMRVNPVQVAEGDSVIITPRHLAITLDLSKFGIRESGVMFRISKPPQQGRIEVTTRTAGTGSTRSESFSLLDVGAGRVRYWHNGAESSRDSIELVLGLMENSGFLLPAYLQDERVLTLPVEITAVNDPPEIRLVPGSVLRLAENTRIRLMPEVITALDPDTLSEELYFTVVSIGTAAAEKKGYLELSSEPGKPLRNFTQADLESGRVWYVDQGLSSSKMALKVTDGSSISQTAVLRIETFSLRIAPEVNTGLEVANVMGTAALISNSNLSFTSNAAEQGLVIEYHVVSPPKAGILQLRRTNGQWSSADHFTQLDLQAGRLRYLLQRPSDMPTEDEFTFHVSLSETKVPSEFRFRLRIVSLRLEQAGSNTFSLNGTTDTPISSRSLHYRTFPLSTSDQAIRYIIVDAPRLGFLQFRTQSTTNSLTLGSSPALSFTQADLVAKRVFYSFKLTPFSPMTDWFLFNVSTSHLEVTLTSGPFRCDIHHFTRKKPSSVTLKPLIVMEGGKDSVSSKILRIRIAGSSSDEQPVFFNITSGPSFGVLEKERESLRLSPSFTSLNAHSSTSHYLIDRFSSLDLDKARIFYRHDGSETPRDKIELVAWNADANFMYACQLDIIIKGVNNHPPKRGPSSTLSINVVSGGMRRLSRDILNYVDEDWDSDRAALKYSTKGNPSASGAGGSGIGNIYDRTISLSSPIFQWTQADVDAGKLVFKHEGTDTEGFLSYWVTDGKFTVNGTLRINAGAPWVKIVNTTSLAGKKGSMAKLTDESIQIETNLDVDQKRILIRIVGGPQHGIIRVNQTPVLNFTLGDMANRMVAYENNAVTDVQRDGFRFQAVVDGVTESELTDFDISIYPEAYWTPLKVGANGSVLVNENSSAVISQTSLHIINPHIPPTDIVYTLTRPPRHGYLAIDPSNSHEETDDYVTMWDQTVINDGRLRYVQSEPNKTHDSMQFDVTNGVQTLRDLRLDFVVIPATLILASTTVLVNEGSSIVLNLTHLHSSQNYFADKLVEVKVLEGPRYGTLAMISRPEPPIQTFPYKALQDGKIIYTHDGSETLTDQFTVAAVAQIFEDNLSGIGSSSGTGTRRLSLPHVVHIKVVPTNDQVPTVVNNTGTWVWVGGTAPISNSELAAVDGDSDENHLVIYVVGTKGGFPALREQPDTPLHNFTQAQINHSQIIFSHKGLDTKGASFDFETSDGLNEASIETFKVTVRKPELQMLDGRVKLAVFPLTQSPLRPENLLVRSSDGREINYQISSGPLLGQILIELSENNFSPVASFTQTDVNNGKIFYQHLKISRGPKANDFIRMTAHSRFADPLTNITVEIDISVSGAALGGLQRYVSIQGPTVKEGGQVPITSQNINFSAVTDFISMHHRGNIWKGGQPTLRLLVSDVPKHGWLSESDERRLRPGAEILPALLSSGTQLKYVHDDSETTLDQVGFSLWLWTTTSSTAIVSTNNITAMMSSAEDGWGGDAYAETSTWLLNITLPVQIIPINDQPFLVATPKMPTAAVVQEHWRKLTRNDLLTTDPDTPPAHIVYDVSKISHGRFILLSDPVTGSMPSPPPSASFISPGLNVGSYSNRINVNDMDNVKDYASTTRFSQADIDAGNVVLMHMGPVAPVIANLRVSDGEHPPGSIILNVPVQPLTLQALQSQSSPIRIQQGSSIMSLSLVNLHAHTNGHVTRLSYNVTRYPLHGKILLRDRATTTSVFSHYELLRGELSYVQTDVSVANDSFEVSAHFNDPEIHRVSTSWLVNVVSVPLLRRVKEVNSFIKGFAVGGIVAPGESEFSASYGMRTTLNLAVLDASPLAVVTGANPLYEILLPPKFGQLYKITPQHYNVGSKLNSRYKRGNANDDDAEQEEREPQPLTFTPAAITSGGQYGRVASRFSHEDIRRGAIVYYPEIQSNEIAHIRAQADEFIFKVLAPGVQPAIGIAKFNLGPNQFYDEKPQIISDGSTDPATKRTRPTSIRDLTLLVTPHMTKDSLVTIGVVILVIATLSLFLVVGIRCTCSKKGSNHRHHHRGQERNGGSSSDQRRRSSNNGLNNGGTDPKSNGIGIIDAYAPSTTCTIIDPCQSDSEGGLRPLMMSPLSPRSSRHKACTSRTGTIASDSGSWTSSGLRNEIPTPSVPQCRVTPLCNSSDSGGYSGANSLLMCPLLPPGPICDTFSPLPEEIDPPEPYGFSYGSLPPPLDIRDCREEETVFMNFPHSATVGGTLKTLSHSRNSHVNNVGSNTMTLPHPGHHHRNSHVAQHSQGTNTPTPMNGGMGTSSCNLTPGANIPSSSNNPPSVGQQNLAGTLRKQQQQQQGKNQYWV</sequence>
<dbReference type="EMBL" id="CAXLJM020000031">
    <property type="protein sequence ID" value="CAL8099067.1"/>
    <property type="molecule type" value="Genomic_DNA"/>
</dbReference>
<evidence type="ECO:0000256" key="7">
    <source>
        <dbReference type="SAM" id="Phobius"/>
    </source>
</evidence>
<dbReference type="PROSITE" id="PS50025">
    <property type="entry name" value="LAM_G_DOMAIN"/>
    <property type="match status" value="2"/>
</dbReference>
<dbReference type="SMART" id="SM00282">
    <property type="entry name" value="LamG"/>
    <property type="match status" value="2"/>
</dbReference>
<gene>
    <name evidence="10" type="ORF">ODALV1_LOCUS10134</name>
</gene>
<dbReference type="PANTHER" id="PTHR45739:SF12">
    <property type="entry name" value="CHONDROITIN SULFATE PROTEOGLYCAN 4-LIKE ISOFORM X2"/>
    <property type="match status" value="1"/>
</dbReference>
<dbReference type="InterPro" id="IPR039005">
    <property type="entry name" value="CSPG_rpt"/>
</dbReference>
<keyword evidence="1 8" id="KW-0732">Signal</keyword>
<feature type="compositionally biased region" description="Polar residues" evidence="6">
    <location>
        <begin position="2697"/>
        <end position="2710"/>
    </location>
</feature>
<feature type="repeat" description="CSPG" evidence="5">
    <location>
        <begin position="703"/>
        <end position="801"/>
    </location>
</feature>
<keyword evidence="7" id="KW-1133">Transmembrane helix</keyword>
<name>A0ABP1QEI8_9HEXA</name>
<keyword evidence="11" id="KW-1185">Reference proteome</keyword>
<feature type="compositionally biased region" description="Basic residues" evidence="6">
    <location>
        <begin position="2465"/>
        <end position="2474"/>
    </location>
</feature>
<evidence type="ECO:0000313" key="11">
    <source>
        <dbReference type="Proteomes" id="UP001642540"/>
    </source>
</evidence>
<feature type="compositionally biased region" description="Polar residues" evidence="6">
    <location>
        <begin position="2674"/>
        <end position="2685"/>
    </location>
</feature>
<evidence type="ECO:0000256" key="1">
    <source>
        <dbReference type="ARBA" id="ARBA00022729"/>
    </source>
</evidence>
<keyword evidence="7" id="KW-0472">Membrane</keyword>
<feature type="compositionally biased region" description="Low complexity" evidence="6">
    <location>
        <begin position="2727"/>
        <end position="2737"/>
    </location>
</feature>
<dbReference type="Pfam" id="PF16184">
    <property type="entry name" value="Cadherin_3"/>
    <property type="match status" value="9"/>
</dbReference>
<dbReference type="InterPro" id="IPR051561">
    <property type="entry name" value="FRAS1_ECM"/>
</dbReference>
<feature type="region of interest" description="Disordered" evidence="6">
    <location>
        <begin position="2553"/>
        <end position="2575"/>
    </location>
</feature>
<feature type="repeat" description="CSPG" evidence="5">
    <location>
        <begin position="590"/>
        <end position="686"/>
    </location>
</feature>
<organism evidence="10 11">
    <name type="scientific">Orchesella dallaii</name>
    <dbReference type="NCBI Taxonomy" id="48710"/>
    <lineage>
        <taxon>Eukaryota</taxon>
        <taxon>Metazoa</taxon>
        <taxon>Ecdysozoa</taxon>
        <taxon>Arthropoda</taxon>
        <taxon>Hexapoda</taxon>
        <taxon>Collembola</taxon>
        <taxon>Entomobryomorpha</taxon>
        <taxon>Entomobryoidea</taxon>
        <taxon>Orchesellidae</taxon>
        <taxon>Orchesellinae</taxon>
        <taxon>Orchesella</taxon>
    </lineage>
</organism>
<feature type="region of interest" description="Disordered" evidence="6">
    <location>
        <begin position="2674"/>
        <end position="2762"/>
    </location>
</feature>
<evidence type="ECO:0000256" key="3">
    <source>
        <dbReference type="ARBA" id="ARBA00023180"/>
    </source>
</evidence>
<dbReference type="SUPFAM" id="SSF49899">
    <property type="entry name" value="Concanavalin A-like lectins/glucanases"/>
    <property type="match status" value="2"/>
</dbReference>
<dbReference type="Gene3D" id="2.60.120.200">
    <property type="match status" value="2"/>
</dbReference>
<comment type="caution">
    <text evidence="4">Lacks conserved residue(s) required for the propagation of feature annotation.</text>
</comment>
<dbReference type="InterPro" id="IPR013320">
    <property type="entry name" value="ConA-like_dom_sf"/>
</dbReference>
<protein>
    <recommendedName>
        <fullName evidence="9">Laminin G domain-containing protein</fullName>
    </recommendedName>
</protein>
<evidence type="ECO:0000256" key="6">
    <source>
        <dbReference type="SAM" id="MobiDB-lite"/>
    </source>
</evidence>
<proteinExistence type="predicted"/>
<keyword evidence="3" id="KW-0325">Glycoprotein</keyword>
<feature type="domain" description="Laminin G" evidence="9">
    <location>
        <begin position="33"/>
        <end position="203"/>
    </location>
</feature>
<reference evidence="10 11" key="1">
    <citation type="submission" date="2024-08" db="EMBL/GenBank/DDBJ databases">
        <authorList>
            <person name="Cucini C."/>
            <person name="Frati F."/>
        </authorList>
    </citation>
    <scope>NUCLEOTIDE SEQUENCE [LARGE SCALE GENOMIC DNA]</scope>
</reference>
<feature type="repeat" description="CSPG" evidence="5">
    <location>
        <begin position="1200"/>
        <end position="1292"/>
    </location>
</feature>
<dbReference type="CDD" id="cd00110">
    <property type="entry name" value="LamG"/>
    <property type="match status" value="2"/>
</dbReference>
<evidence type="ECO:0000313" key="10">
    <source>
        <dbReference type="EMBL" id="CAL8099067.1"/>
    </source>
</evidence>
<dbReference type="Pfam" id="PF02210">
    <property type="entry name" value="Laminin_G_2"/>
    <property type="match status" value="2"/>
</dbReference>